<protein>
    <submittedName>
        <fullName evidence="4">Iron-containing alcohol dehydrogenase</fullName>
    </submittedName>
</protein>
<reference evidence="4" key="2">
    <citation type="submission" date="2024-06" db="EMBL/GenBank/DDBJ databases">
        <authorList>
            <person name="Petrova K.O."/>
            <person name="Toshchakov S.V."/>
            <person name="Boltjanskaja Y.V."/>
            <person name="Kevbrin V."/>
        </authorList>
    </citation>
    <scope>NUCLEOTIDE SEQUENCE</scope>
    <source>
        <strain evidence="4">Z-910T</strain>
    </source>
</reference>
<dbReference type="PANTHER" id="PTHR11496:SF83">
    <property type="entry name" value="HYDROXYACID-OXOACID TRANSHYDROGENASE, MITOCHONDRIAL"/>
    <property type="match status" value="1"/>
</dbReference>
<dbReference type="Gene3D" id="1.20.1090.10">
    <property type="entry name" value="Dehydroquinate synthase-like - alpha domain"/>
    <property type="match status" value="1"/>
</dbReference>
<evidence type="ECO:0000259" key="2">
    <source>
        <dbReference type="Pfam" id="PF00465"/>
    </source>
</evidence>
<dbReference type="Pfam" id="PF25137">
    <property type="entry name" value="ADH_Fe_C"/>
    <property type="match status" value="1"/>
</dbReference>
<dbReference type="SUPFAM" id="SSF56796">
    <property type="entry name" value="Dehydroquinate synthase-like"/>
    <property type="match status" value="1"/>
</dbReference>
<dbReference type="InterPro" id="IPR039697">
    <property type="entry name" value="Alcohol_dehydrogenase_Fe"/>
</dbReference>
<dbReference type="GO" id="GO:0046872">
    <property type="term" value="F:metal ion binding"/>
    <property type="evidence" value="ECO:0007669"/>
    <property type="project" value="InterPro"/>
</dbReference>
<dbReference type="GO" id="GO:0004022">
    <property type="term" value="F:alcohol dehydrogenase (NAD+) activity"/>
    <property type="evidence" value="ECO:0007669"/>
    <property type="project" value="TreeGrafter"/>
</dbReference>
<organism evidence="4">
    <name type="scientific">Proteinivorax tanatarense</name>
    <dbReference type="NCBI Taxonomy" id="1260629"/>
    <lineage>
        <taxon>Bacteria</taxon>
        <taxon>Bacillati</taxon>
        <taxon>Bacillota</taxon>
        <taxon>Clostridia</taxon>
        <taxon>Eubacteriales</taxon>
        <taxon>Proteinivoracaceae</taxon>
        <taxon>Proteinivorax</taxon>
    </lineage>
</organism>
<keyword evidence="1" id="KW-0560">Oxidoreductase</keyword>
<gene>
    <name evidence="4" type="ORF">PRVXT_000764</name>
</gene>
<dbReference type="Gene3D" id="3.40.50.1970">
    <property type="match status" value="1"/>
</dbReference>
<dbReference type="RefSeq" id="WP_350344367.1">
    <property type="nucleotide sequence ID" value="NZ_CP158367.1"/>
</dbReference>
<feature type="domain" description="Alcohol dehydrogenase iron-type/glycerol dehydrogenase GldA" evidence="2">
    <location>
        <begin position="10"/>
        <end position="172"/>
    </location>
</feature>
<evidence type="ECO:0000256" key="1">
    <source>
        <dbReference type="ARBA" id="ARBA00023002"/>
    </source>
</evidence>
<sequence>MNRWFKTKNPTTVIAGESVLKFLPEQLNQLKAEKVLIITDKKENYLQKLNDFLPHDKKYLHYSEIDKETSVNKVNEAAKLAVENNIDTIVAFGSGDVIDTAKVVAYKAKNMDKFDWGSYTFAEGPRLNLVTATTTLATTFSNTPFAFIKDTDKQKTRTLSGDAFFPHVSIVDSKIPVLLTPREMASGINLTLSTIVEGYVSTLSSLYSDAITMSALELLISGIYNLHSDSSNEEAFEKIQVAGILASYSVNNSMLGMVSATANAFYGKYQVDYGEICGCVMYPYLHLTVPSRLEKFSKIANKIFMQQQQQNYFPEKETLAKEGIDKLKQMVDSISPTLTLSQLGVKREELSHIAGIIAKDDGLLSCPVIPDKHEIENVLEQAYSSKE</sequence>
<dbReference type="PANTHER" id="PTHR11496">
    <property type="entry name" value="ALCOHOL DEHYDROGENASE"/>
    <property type="match status" value="1"/>
</dbReference>
<dbReference type="InterPro" id="IPR056798">
    <property type="entry name" value="ADH_Fe_C"/>
</dbReference>
<feature type="domain" description="Fe-containing alcohol dehydrogenase-like C-terminal" evidence="3">
    <location>
        <begin position="192"/>
        <end position="383"/>
    </location>
</feature>
<proteinExistence type="predicted"/>
<dbReference type="EMBL" id="CP158367">
    <property type="protein sequence ID" value="XBX75624.1"/>
    <property type="molecule type" value="Genomic_DNA"/>
</dbReference>
<dbReference type="InterPro" id="IPR001670">
    <property type="entry name" value="ADH_Fe/GldA"/>
</dbReference>
<accession>A0AAU7VNJ3</accession>
<evidence type="ECO:0000313" key="4">
    <source>
        <dbReference type="EMBL" id="XBX75624.1"/>
    </source>
</evidence>
<evidence type="ECO:0000259" key="3">
    <source>
        <dbReference type="Pfam" id="PF25137"/>
    </source>
</evidence>
<dbReference type="Pfam" id="PF00465">
    <property type="entry name" value="Fe-ADH"/>
    <property type="match status" value="1"/>
</dbReference>
<dbReference type="AlphaFoldDB" id="A0AAU7VNJ3"/>
<name>A0AAU7VNJ3_9FIRM</name>
<reference evidence="4" key="1">
    <citation type="journal article" date="2013" name="Extremophiles">
        <title>Proteinivorax tanatarense gen. nov., sp. nov., an anaerobic, haloalkaliphilic, proteolytic bacterium isolated from a decaying algal bloom, and proposal of Proteinivoraceae fam. nov.</title>
        <authorList>
            <person name="Kevbrin V."/>
            <person name="Boltyanskaya Y."/>
            <person name="Zhilina T."/>
            <person name="Kolganova T."/>
            <person name="Lavrentjeva E."/>
            <person name="Kuznetsov B."/>
        </authorList>
    </citation>
    <scope>NUCLEOTIDE SEQUENCE</scope>
    <source>
        <strain evidence="4">Z-910T</strain>
    </source>
</reference>